<evidence type="ECO:0000259" key="1">
    <source>
        <dbReference type="Pfam" id="PF07727"/>
    </source>
</evidence>
<dbReference type="EMBL" id="BQNB010018231">
    <property type="protein sequence ID" value="GJT72153.1"/>
    <property type="molecule type" value="Genomic_DNA"/>
</dbReference>
<gene>
    <name evidence="2" type="ORF">Tco_1031439</name>
</gene>
<reference evidence="2" key="2">
    <citation type="submission" date="2022-01" db="EMBL/GenBank/DDBJ databases">
        <authorList>
            <person name="Yamashiro T."/>
            <person name="Shiraishi A."/>
            <person name="Satake H."/>
            <person name="Nakayama K."/>
        </authorList>
    </citation>
    <scope>NUCLEOTIDE SEQUENCE</scope>
</reference>
<comment type="caution">
    <text evidence="2">The sequence shown here is derived from an EMBL/GenBank/DDBJ whole genome shotgun (WGS) entry which is preliminary data.</text>
</comment>
<dbReference type="Pfam" id="PF07727">
    <property type="entry name" value="RVT_2"/>
    <property type="match status" value="1"/>
</dbReference>
<keyword evidence="3" id="KW-1185">Reference proteome</keyword>
<feature type="domain" description="Reverse transcriptase Ty1/copia-type" evidence="1">
    <location>
        <begin position="74"/>
        <end position="160"/>
    </location>
</feature>
<dbReference type="Proteomes" id="UP001151760">
    <property type="component" value="Unassembled WGS sequence"/>
</dbReference>
<evidence type="ECO:0000313" key="2">
    <source>
        <dbReference type="EMBL" id="GJT72153.1"/>
    </source>
</evidence>
<organism evidence="2 3">
    <name type="scientific">Tanacetum coccineum</name>
    <dbReference type="NCBI Taxonomy" id="301880"/>
    <lineage>
        <taxon>Eukaryota</taxon>
        <taxon>Viridiplantae</taxon>
        <taxon>Streptophyta</taxon>
        <taxon>Embryophyta</taxon>
        <taxon>Tracheophyta</taxon>
        <taxon>Spermatophyta</taxon>
        <taxon>Magnoliopsida</taxon>
        <taxon>eudicotyledons</taxon>
        <taxon>Gunneridae</taxon>
        <taxon>Pentapetalae</taxon>
        <taxon>asterids</taxon>
        <taxon>campanulids</taxon>
        <taxon>Asterales</taxon>
        <taxon>Asteraceae</taxon>
        <taxon>Asteroideae</taxon>
        <taxon>Anthemideae</taxon>
        <taxon>Anthemidinae</taxon>
        <taxon>Tanacetum</taxon>
    </lineage>
</organism>
<sequence>MVNRDVIVDEACEWDWEKSVEPAVVEQGKPTSIVELTNNGINTSNDLPISDDEAEPRNQRTRTLKELYDSTGEVYKQKVGIDYDQVFAPITRIKTIRLFIAQAAQFKWPILQMDVKSAFLNGILEEDVYVEQPPGYMKARNEKKVLKLKKALYGLKQAPRA</sequence>
<protein>
    <submittedName>
        <fullName evidence="2">Retrovirus-related pol polyprotein from transposon TNT 1-94</fullName>
    </submittedName>
</protein>
<accession>A0ABQ5GA37</accession>
<name>A0ABQ5GA37_9ASTR</name>
<proteinExistence type="predicted"/>
<evidence type="ECO:0000313" key="3">
    <source>
        <dbReference type="Proteomes" id="UP001151760"/>
    </source>
</evidence>
<dbReference type="InterPro" id="IPR013103">
    <property type="entry name" value="RVT_2"/>
</dbReference>
<reference evidence="2" key="1">
    <citation type="journal article" date="2022" name="Int. J. Mol. Sci.">
        <title>Draft Genome of Tanacetum Coccineum: Genomic Comparison of Closely Related Tanacetum-Family Plants.</title>
        <authorList>
            <person name="Yamashiro T."/>
            <person name="Shiraishi A."/>
            <person name="Nakayama K."/>
            <person name="Satake H."/>
        </authorList>
    </citation>
    <scope>NUCLEOTIDE SEQUENCE</scope>
</reference>